<dbReference type="EMBL" id="JAGXEW010000004">
    <property type="protein sequence ID" value="KAK1172253.1"/>
    <property type="molecule type" value="Genomic_DNA"/>
</dbReference>
<reference evidence="17" key="1">
    <citation type="submission" date="2022-02" db="EMBL/GenBank/DDBJ databases">
        <title>Atlantic sturgeon de novo genome assembly.</title>
        <authorList>
            <person name="Stock M."/>
            <person name="Klopp C."/>
            <person name="Guiguen Y."/>
            <person name="Cabau C."/>
            <person name="Parinello H."/>
            <person name="Santidrian Yebra-Pimentel E."/>
            <person name="Kuhl H."/>
            <person name="Dirks R.P."/>
            <person name="Guessner J."/>
            <person name="Wuertz S."/>
            <person name="Du K."/>
            <person name="Schartl M."/>
        </authorList>
    </citation>
    <scope>NUCLEOTIDE SEQUENCE</scope>
    <source>
        <strain evidence="17">STURGEONOMICS-FGT-2020</strain>
        <tissue evidence="17">Whole blood</tissue>
    </source>
</reference>
<evidence type="ECO:0000259" key="16">
    <source>
        <dbReference type="PROSITE" id="PS50878"/>
    </source>
</evidence>
<dbReference type="InterPro" id="IPR043502">
    <property type="entry name" value="DNA/RNA_pol_sf"/>
</dbReference>
<keyword evidence="5 15" id="KW-0808">Transferase</keyword>
<evidence type="ECO:0000256" key="3">
    <source>
        <dbReference type="ARBA" id="ARBA00016182"/>
    </source>
</evidence>
<dbReference type="PANTHER" id="PTHR12066:SF0">
    <property type="entry name" value="TELOMERASE REVERSE TRANSCRIPTASE"/>
    <property type="match status" value="1"/>
</dbReference>
<dbReference type="CDD" id="cd01648">
    <property type="entry name" value="TERT"/>
    <property type="match status" value="1"/>
</dbReference>
<evidence type="ECO:0000313" key="17">
    <source>
        <dbReference type="EMBL" id="KAK1172253.1"/>
    </source>
</evidence>
<comment type="similarity">
    <text evidence="1 15">Belongs to the reverse transcriptase family. Telomerase subfamily.</text>
</comment>
<dbReference type="PRINTS" id="PR01365">
    <property type="entry name" value="TELOMERASERT"/>
</dbReference>
<dbReference type="InterPro" id="IPR003545">
    <property type="entry name" value="Telomerase_RT"/>
</dbReference>
<dbReference type="Pfam" id="PF21399">
    <property type="entry name" value="TERT_C"/>
    <property type="match status" value="1"/>
</dbReference>
<dbReference type="GO" id="GO:0003720">
    <property type="term" value="F:telomerase activity"/>
    <property type="evidence" value="ECO:0007669"/>
    <property type="project" value="InterPro"/>
</dbReference>
<dbReference type="InterPro" id="IPR000477">
    <property type="entry name" value="RT_dom"/>
</dbReference>
<evidence type="ECO:0000256" key="6">
    <source>
        <dbReference type="ARBA" id="ARBA00022695"/>
    </source>
</evidence>
<dbReference type="GO" id="GO:0000781">
    <property type="term" value="C:chromosome, telomeric region"/>
    <property type="evidence" value="ECO:0007669"/>
    <property type="project" value="UniProtKB-SubCell"/>
</dbReference>
<comment type="function">
    <text evidence="15">Telomerase is a ribonucleoprotein enzyme essential for the replication of chromosome termini in most eukaryotes. It elongates telomeres. It is a reverse transcriptase that adds simple sequence repeats to chromosome ends by copying a template sequence within the RNA component of the enzyme.</text>
</comment>
<evidence type="ECO:0000256" key="4">
    <source>
        <dbReference type="ARBA" id="ARBA00022454"/>
    </source>
</evidence>
<dbReference type="Pfam" id="PF11474">
    <property type="entry name" value="TEN_TERT"/>
    <property type="match status" value="1"/>
</dbReference>
<sequence length="1124" mass="129953">MEPMKEFRRVICMLKSVYSEVQGIESFLETIGWRERREGQDPSLISSSDSVKYKRFISEIIVCTTQDVKLLSQPVNFQQLSSQREVVARVIQKLCEKGKKNVLSSGYACISENSSQFVKFAPNICIFQPNQTTFTIGASPLWETLLSRIGDDVMMHLLQRCALFMLAPPSSCYQICGVPVYNLMSSGVVFSFRCTQQKSLNAKFNVLSKFVKLQRGFYKRYQQKVYQWKQRSAVGGQSRYNLRSSASLQRKQTNKIMKASQQKKRRLGKGVVPPAKRVRSDSCNISLLVDNRKGAKSCQPSIHPKKEKKKVPFKAPSVNFSSVYIERRHMFYSSQVLKKSFYNSFGISRQKDFKVDEKRLIETIFLQGGLFGGNDAKGRPDNYWRKRMLPKRYHQMRKVFKQLVKRHGTCRYIELLKKYCPCPFNPVKTQESSNQGSTLEKLLQQHSHPWKVYMFVRECLHYVVPQELWGSNHNKCRFLTNVKKFIFLGKFCRFSLSDLMWNMRLNNCDWLEIKNEKKKRIHFYSEEHRLREVILAKFLYWLMGTYVVQLLKSFFYITEAVKGKNTLHFYRQYVWELLQDIGVRKHLEKTQLQPLSTEEIAEMQTQNKDLMISTLRLIPKRNGLRPIVKVRKTMGMQKQIQQTNEKKLKLLCAVLNYERRRNPSLMGSSVFGMDGVYKVLKQFAQERKKHMQDLPHYYFVKADVTGAFDTLPHDKLLDVVSGIIHPDIEESYCIRHYAEIWSDPVRQIRKSFKTDAYTMMDLLPNMKMFASQLQKEKSLRSAILVEQGMSINEPSKKLLAFFKQMLKSNVIKIENKTYLQRCGIPQGCIVSTLLCCLCYGDMENKLLSGAQQDGVLLRWVDDFMLITPHLSNAKQFLRTLAAGIPEYGCIISPHKTAVNFPIDDIPGCAEAKQLPGVCMFPWCGLLLDTRTAEVFCDYGSFSGTSIRSSLTLGSSPCVGKKMRNKLLAILRLKAHAIFLDLELNSQKTVCINIYKIFLLQAYRFYACVLNLPFGQRVRNNPCFFLSVISQMATSFYSTLKIKNKGTRLGAKDASGIVPFEAVQWLCYRAFIVKLSRHKCTSKCLSGPLKTSNKKLQRKLQKDMFELLKQITDPALPPDIARIRD</sequence>
<dbReference type="InterPro" id="IPR049139">
    <property type="entry name" value="TERT_C"/>
</dbReference>
<dbReference type="InterPro" id="IPR021891">
    <property type="entry name" value="Telomerase_RBD"/>
</dbReference>
<dbReference type="Pfam" id="PF00078">
    <property type="entry name" value="RVT_1"/>
    <property type="match status" value="1"/>
</dbReference>
<keyword evidence="6 15" id="KW-0548">Nucleotidyltransferase</keyword>
<proteinExistence type="inferred from homology"/>
<keyword evidence="18" id="KW-1185">Reference proteome</keyword>
<dbReference type="GO" id="GO:0046872">
    <property type="term" value="F:metal ion binding"/>
    <property type="evidence" value="ECO:0007669"/>
    <property type="project" value="UniProtKB-KW"/>
</dbReference>
<dbReference type="Proteomes" id="UP001230051">
    <property type="component" value="Unassembled WGS sequence"/>
</dbReference>
<dbReference type="SMART" id="SM00975">
    <property type="entry name" value="Telomerase_RBD"/>
    <property type="match status" value="1"/>
</dbReference>
<gene>
    <name evidence="17" type="primary">Tert</name>
    <name evidence="17" type="ORF">AOXY_G4781</name>
</gene>
<evidence type="ECO:0000256" key="15">
    <source>
        <dbReference type="RuleBase" id="RU365061"/>
    </source>
</evidence>
<accession>A0AAD8GDL7</accession>
<organism evidence="17 18">
    <name type="scientific">Acipenser oxyrinchus oxyrinchus</name>
    <dbReference type="NCBI Taxonomy" id="40147"/>
    <lineage>
        <taxon>Eukaryota</taxon>
        <taxon>Metazoa</taxon>
        <taxon>Chordata</taxon>
        <taxon>Craniata</taxon>
        <taxon>Vertebrata</taxon>
        <taxon>Euteleostomi</taxon>
        <taxon>Actinopterygii</taxon>
        <taxon>Chondrostei</taxon>
        <taxon>Acipenseriformes</taxon>
        <taxon>Acipenseridae</taxon>
        <taxon>Acipenser</taxon>
    </lineage>
</organism>
<dbReference type="Pfam" id="PF12009">
    <property type="entry name" value="Telomerase_RBD"/>
    <property type="match status" value="1"/>
</dbReference>
<dbReference type="AlphaFoldDB" id="A0AAD8GDL7"/>
<comment type="catalytic activity">
    <reaction evidence="14 15">
        <text>DNA(n) + a 2'-deoxyribonucleoside 5'-triphosphate = DNA(n+1) + diphosphate</text>
        <dbReference type="Rhea" id="RHEA:22508"/>
        <dbReference type="Rhea" id="RHEA-COMP:17339"/>
        <dbReference type="Rhea" id="RHEA-COMP:17340"/>
        <dbReference type="ChEBI" id="CHEBI:33019"/>
        <dbReference type="ChEBI" id="CHEBI:61560"/>
        <dbReference type="ChEBI" id="CHEBI:173112"/>
        <dbReference type="EC" id="2.7.7.49"/>
    </reaction>
</comment>
<evidence type="ECO:0000256" key="9">
    <source>
        <dbReference type="ARBA" id="ARBA00022895"/>
    </source>
</evidence>
<dbReference type="GO" id="GO:0042162">
    <property type="term" value="F:telomeric DNA binding"/>
    <property type="evidence" value="ECO:0007669"/>
    <property type="project" value="TreeGrafter"/>
</dbReference>
<evidence type="ECO:0000256" key="5">
    <source>
        <dbReference type="ARBA" id="ARBA00022679"/>
    </source>
</evidence>
<evidence type="ECO:0000256" key="14">
    <source>
        <dbReference type="ARBA" id="ARBA00048173"/>
    </source>
</evidence>
<dbReference type="GO" id="GO:0007004">
    <property type="term" value="P:telomere maintenance via telomerase"/>
    <property type="evidence" value="ECO:0007669"/>
    <property type="project" value="TreeGrafter"/>
</dbReference>
<keyword evidence="10 15" id="KW-0695">RNA-directed DNA polymerase</keyword>
<comment type="caution">
    <text evidence="17">The sequence shown here is derived from an EMBL/GenBank/DDBJ whole genome shotgun (WGS) entry which is preliminary data.</text>
</comment>
<keyword evidence="8 15" id="KW-0460">Magnesium</keyword>
<dbReference type="Gene3D" id="1.10.357.90">
    <property type="match status" value="1"/>
</dbReference>
<evidence type="ECO:0000256" key="11">
    <source>
        <dbReference type="ARBA" id="ARBA00023242"/>
    </source>
</evidence>
<evidence type="ECO:0000256" key="12">
    <source>
        <dbReference type="ARBA" id="ARBA00023274"/>
    </source>
</evidence>
<dbReference type="SUPFAM" id="SSF56672">
    <property type="entry name" value="DNA/RNA polymerases"/>
    <property type="match status" value="1"/>
</dbReference>
<keyword evidence="7 15" id="KW-0479">Metal-binding</keyword>
<dbReference type="InterPro" id="IPR049915">
    <property type="entry name" value="TERT_TEN"/>
</dbReference>
<dbReference type="PANTHER" id="PTHR12066">
    <property type="entry name" value="TELOMERASE REVERSE TRANSCRIPTASE"/>
    <property type="match status" value="1"/>
</dbReference>
<keyword evidence="12" id="KW-0687">Ribonucleoprotein</keyword>
<keyword evidence="11 15" id="KW-0539">Nucleus</keyword>
<dbReference type="FunFam" id="1.10.357.90:FF:000001">
    <property type="entry name" value="Telomerase reverse transcriptase"/>
    <property type="match status" value="1"/>
</dbReference>
<name>A0AAD8GDL7_ACIOX</name>
<comment type="subcellular location">
    <subcellularLocation>
        <location evidence="15">Nucleus</location>
    </subcellularLocation>
    <subcellularLocation>
        <location evidence="15">Chromosome</location>
        <location evidence="15">Telomere</location>
    </subcellularLocation>
</comment>
<dbReference type="GO" id="GO:0070034">
    <property type="term" value="F:telomerase RNA binding"/>
    <property type="evidence" value="ECO:0007669"/>
    <property type="project" value="TreeGrafter"/>
</dbReference>
<dbReference type="PROSITE" id="PS50878">
    <property type="entry name" value="RT_POL"/>
    <property type="match status" value="1"/>
</dbReference>
<dbReference type="GO" id="GO:0000333">
    <property type="term" value="C:telomerase catalytic core complex"/>
    <property type="evidence" value="ECO:0007669"/>
    <property type="project" value="TreeGrafter"/>
</dbReference>
<evidence type="ECO:0000256" key="7">
    <source>
        <dbReference type="ARBA" id="ARBA00022723"/>
    </source>
</evidence>
<evidence type="ECO:0000256" key="2">
    <source>
        <dbReference type="ARBA" id="ARBA00012493"/>
    </source>
</evidence>
<evidence type="ECO:0000256" key="1">
    <source>
        <dbReference type="ARBA" id="ARBA00008001"/>
    </source>
</evidence>
<dbReference type="EC" id="2.7.7.49" evidence="2 15"/>
<evidence type="ECO:0000313" key="18">
    <source>
        <dbReference type="Proteomes" id="UP001230051"/>
    </source>
</evidence>
<evidence type="ECO:0000256" key="13">
    <source>
        <dbReference type="ARBA" id="ARBA00032044"/>
    </source>
</evidence>
<dbReference type="Gene3D" id="1.10.132.70">
    <property type="match status" value="1"/>
</dbReference>
<dbReference type="Gene3D" id="3.30.70.2630">
    <property type="match status" value="1"/>
</dbReference>
<protein>
    <recommendedName>
        <fullName evidence="3 15">Telomerase reverse transcriptase</fullName>
        <ecNumber evidence="2 15">2.7.7.49</ecNumber>
    </recommendedName>
    <alternativeName>
        <fullName evidence="13 15">Telomerase catalytic subunit</fullName>
    </alternativeName>
</protein>
<evidence type="ECO:0000256" key="10">
    <source>
        <dbReference type="ARBA" id="ARBA00022918"/>
    </source>
</evidence>
<feature type="domain" description="Reverse transcriptase" evidence="16">
    <location>
        <begin position="599"/>
        <end position="927"/>
    </location>
</feature>
<evidence type="ECO:0000256" key="8">
    <source>
        <dbReference type="ARBA" id="ARBA00022842"/>
    </source>
</evidence>
<keyword evidence="9 15" id="KW-0779">Telomere</keyword>
<keyword evidence="4 15" id="KW-0158">Chromosome</keyword>